<dbReference type="NCBIfam" id="NF004371">
    <property type="entry name" value="PRK05740.1-1"/>
    <property type="match status" value="1"/>
</dbReference>
<keyword evidence="5 9" id="KW-0653">Protein transport</keyword>
<dbReference type="AlphaFoldDB" id="A0A8H8Z185"/>
<sequence>MNKIKLILAVLSVMAGVVGFYYLRDSATVIRVLVLLLSIVLAIVIAWYTNQGRQFYVFSKESVEETRKVVWPNRKETMQTAAVVFAFVVAMAIFLWLVDAGLMAIVRYVMDQEG</sequence>
<evidence type="ECO:0000256" key="6">
    <source>
        <dbReference type="ARBA" id="ARBA00022989"/>
    </source>
</evidence>
<comment type="similarity">
    <text evidence="9">Belongs to the SecE/SEC61-gamma family.</text>
</comment>
<name>A0A8H8Z185_9PROT</name>
<dbReference type="NCBIfam" id="TIGR00964">
    <property type="entry name" value="secE_bact"/>
    <property type="match status" value="1"/>
</dbReference>
<evidence type="ECO:0000256" key="2">
    <source>
        <dbReference type="ARBA" id="ARBA00022448"/>
    </source>
</evidence>
<protein>
    <recommendedName>
        <fullName evidence="9">Protein translocase subunit SecE</fullName>
    </recommendedName>
</protein>
<comment type="caution">
    <text evidence="9">Lacks conserved residue(s) required for the propagation of feature annotation.</text>
</comment>
<dbReference type="HAMAP" id="MF_00422">
    <property type="entry name" value="SecE"/>
    <property type="match status" value="1"/>
</dbReference>
<comment type="function">
    <text evidence="9">Essential subunit of the Sec protein translocation channel SecYEG. Clamps together the 2 halves of SecY. May contact the channel plug during translocation.</text>
</comment>
<dbReference type="GO" id="GO:0009306">
    <property type="term" value="P:protein secretion"/>
    <property type="evidence" value="ECO:0007669"/>
    <property type="project" value="UniProtKB-UniRule"/>
</dbReference>
<dbReference type="GO" id="GO:0006605">
    <property type="term" value="P:protein targeting"/>
    <property type="evidence" value="ECO:0007669"/>
    <property type="project" value="UniProtKB-UniRule"/>
</dbReference>
<keyword evidence="8 9" id="KW-0472">Membrane</keyword>
<dbReference type="RefSeq" id="WP_204799981.1">
    <property type="nucleotide sequence ID" value="NZ_CAJNAP010000022.1"/>
</dbReference>
<comment type="subcellular location">
    <subcellularLocation>
        <location evidence="1">Membrane</location>
    </subcellularLocation>
</comment>
<evidence type="ECO:0000313" key="11">
    <source>
        <dbReference type="Proteomes" id="UP000601736"/>
    </source>
</evidence>
<evidence type="ECO:0000256" key="5">
    <source>
        <dbReference type="ARBA" id="ARBA00022927"/>
    </source>
</evidence>
<evidence type="ECO:0000313" key="10">
    <source>
        <dbReference type="EMBL" id="CAE6508205.1"/>
    </source>
</evidence>
<dbReference type="PRINTS" id="PR01650">
    <property type="entry name" value="SECETRNLCASE"/>
</dbReference>
<evidence type="ECO:0000256" key="9">
    <source>
        <dbReference type="HAMAP-Rule" id="MF_00422"/>
    </source>
</evidence>
<dbReference type="InterPro" id="IPR005807">
    <property type="entry name" value="SecE_bac"/>
</dbReference>
<dbReference type="GO" id="GO:0008320">
    <property type="term" value="F:protein transmembrane transporter activity"/>
    <property type="evidence" value="ECO:0007669"/>
    <property type="project" value="UniProtKB-UniRule"/>
</dbReference>
<accession>A0A8H8Z185</accession>
<proteinExistence type="inferred from homology"/>
<keyword evidence="7 9" id="KW-0811">Translocation</keyword>
<keyword evidence="6 9" id="KW-1133">Transmembrane helix</keyword>
<dbReference type="GO" id="GO:0005886">
    <property type="term" value="C:plasma membrane"/>
    <property type="evidence" value="ECO:0007669"/>
    <property type="project" value="UniProtKB-UniRule"/>
</dbReference>
<dbReference type="InterPro" id="IPR001901">
    <property type="entry name" value="Translocase_SecE/Sec61-g"/>
</dbReference>
<dbReference type="PANTHER" id="PTHR33910">
    <property type="entry name" value="PROTEIN TRANSLOCASE SUBUNIT SECE"/>
    <property type="match status" value="1"/>
</dbReference>
<dbReference type="Pfam" id="PF00584">
    <property type="entry name" value="SecE"/>
    <property type="match status" value="1"/>
</dbReference>
<dbReference type="Proteomes" id="UP000601736">
    <property type="component" value="Unassembled WGS sequence"/>
</dbReference>
<comment type="caution">
    <text evidence="10">The sequence shown here is derived from an EMBL/GenBank/DDBJ whole genome shotgun (WGS) entry which is preliminary data.</text>
</comment>
<dbReference type="PANTHER" id="PTHR33910:SF1">
    <property type="entry name" value="PROTEIN TRANSLOCASE SUBUNIT SECE"/>
    <property type="match status" value="1"/>
</dbReference>
<reference evidence="10" key="1">
    <citation type="submission" date="2021-02" db="EMBL/GenBank/DDBJ databases">
        <authorList>
            <person name="Han P."/>
        </authorList>
    </citation>
    <scope>NUCLEOTIDE SEQUENCE</scope>
    <source>
        <strain evidence="10">Nitrosomonas nitrosa 18-3D</strain>
    </source>
</reference>
<keyword evidence="4 9" id="KW-0812">Transmembrane</keyword>
<comment type="subunit">
    <text evidence="9">Component of the Sec protein translocase complex. Heterotrimer consisting of SecY, SecE and SecG subunits. The heterotrimers can form oligomers, although 1 heterotrimer is thought to be able to translocate proteins. Interacts with the ribosome. Interacts with SecDF, and other proteins may be involved. Interacts with SecA.</text>
</comment>
<feature type="transmembrane region" description="Helical" evidence="9">
    <location>
        <begin position="30"/>
        <end position="49"/>
    </location>
</feature>
<dbReference type="InterPro" id="IPR038379">
    <property type="entry name" value="SecE_sf"/>
</dbReference>
<keyword evidence="3 9" id="KW-1003">Cell membrane</keyword>
<feature type="transmembrane region" description="Helical" evidence="9">
    <location>
        <begin position="81"/>
        <end position="106"/>
    </location>
</feature>
<organism evidence="10 11">
    <name type="scientific">Nitrosomonas nitrosa</name>
    <dbReference type="NCBI Taxonomy" id="52442"/>
    <lineage>
        <taxon>Bacteria</taxon>
        <taxon>Pseudomonadati</taxon>
        <taxon>Pseudomonadota</taxon>
        <taxon>Betaproteobacteria</taxon>
        <taxon>Nitrosomonadales</taxon>
        <taxon>Nitrosomonadaceae</taxon>
        <taxon>Nitrosomonas</taxon>
    </lineage>
</organism>
<dbReference type="GO" id="GO:0065002">
    <property type="term" value="P:intracellular protein transmembrane transport"/>
    <property type="evidence" value="ECO:0007669"/>
    <property type="project" value="UniProtKB-UniRule"/>
</dbReference>
<evidence type="ECO:0000256" key="7">
    <source>
        <dbReference type="ARBA" id="ARBA00023010"/>
    </source>
</evidence>
<evidence type="ECO:0000256" key="3">
    <source>
        <dbReference type="ARBA" id="ARBA00022475"/>
    </source>
</evidence>
<dbReference type="GO" id="GO:0043952">
    <property type="term" value="P:protein transport by the Sec complex"/>
    <property type="evidence" value="ECO:0007669"/>
    <property type="project" value="UniProtKB-UniRule"/>
</dbReference>
<gene>
    <name evidence="9 10" type="primary">secE</name>
    <name evidence="10" type="ORF">NMYAN_290010</name>
</gene>
<keyword evidence="2 9" id="KW-0813">Transport</keyword>
<evidence type="ECO:0000256" key="8">
    <source>
        <dbReference type="ARBA" id="ARBA00023136"/>
    </source>
</evidence>
<dbReference type="Gene3D" id="1.20.5.1030">
    <property type="entry name" value="Preprotein translocase secy subunit"/>
    <property type="match status" value="1"/>
</dbReference>
<evidence type="ECO:0000256" key="1">
    <source>
        <dbReference type="ARBA" id="ARBA00004370"/>
    </source>
</evidence>
<feature type="transmembrane region" description="Helical" evidence="9">
    <location>
        <begin position="6"/>
        <end position="23"/>
    </location>
</feature>
<dbReference type="EMBL" id="CAJNAP010000022">
    <property type="protein sequence ID" value="CAE6508205.1"/>
    <property type="molecule type" value="Genomic_DNA"/>
</dbReference>
<evidence type="ECO:0000256" key="4">
    <source>
        <dbReference type="ARBA" id="ARBA00022692"/>
    </source>
</evidence>